<comment type="subcellular location">
    <subcellularLocation>
        <location evidence="1 9">Cell membrane</location>
        <topology evidence="1 9">Multi-pass membrane protein</topology>
    </subcellularLocation>
</comment>
<evidence type="ECO:0000256" key="7">
    <source>
        <dbReference type="ARBA" id="ARBA00022989"/>
    </source>
</evidence>
<feature type="transmembrane region" description="Helical" evidence="9">
    <location>
        <begin position="343"/>
        <end position="367"/>
    </location>
</feature>
<evidence type="ECO:0000256" key="4">
    <source>
        <dbReference type="ARBA" id="ARBA00022475"/>
    </source>
</evidence>
<dbReference type="RefSeq" id="WP_010691127.1">
    <property type="nucleotide sequence ID" value="NZ_CAUZLK010000006.1"/>
</dbReference>
<dbReference type="PROSITE" id="PS50928">
    <property type="entry name" value="ABC_TM1"/>
    <property type="match status" value="1"/>
</dbReference>
<dbReference type="InterPro" id="IPR035906">
    <property type="entry name" value="MetI-like_sf"/>
</dbReference>
<evidence type="ECO:0000259" key="11">
    <source>
        <dbReference type="PROSITE" id="PS50928"/>
    </source>
</evidence>
<feature type="transmembrane region" description="Helical" evidence="9">
    <location>
        <begin position="285"/>
        <end position="313"/>
    </location>
</feature>
<keyword evidence="8 9" id="KW-0472">Membrane</keyword>
<sequence length="487" mass="53087">MGKTKIGSMLAILLVPFMMLFAGMGTTASADDNSLQKIKDAGVLKVATSPDYPPFEFRATINGKSEDVGMDIEVAKQIAKDLGVKLKIMNMDFGSTLVAVQTGKVDMAITGVNPTEERRQSVDFSDIYYNGGQSFLIQKKDAKKYKSAKALHGAKIGTQTGSLQQTLSKKYFSDSTLSSMEKTPNLVFALKSGKLDAVGVETPVAATYVENNKDLAMVNAGYTLDKNETGAAVAFAKGSDSLAAAVNKSIAKIQKHHLTDDYLKTAAKYMKDNTKDTSMMHYWKYFYNGFLNTTLIAVVAVIFGILLGILLVLMKLSAWKVLSWPATAYIEIVRGTPMMVQVLLVYFGLGAIINLPALLAGIIAVALNSAAYVAEIIRGGINSLDKGQKEAAQSIGLNKVDTMRFVILPQAFKNIWPSLGNEFISVVKESSIVSIIGVSDLIYQLNVVRADTYRAVAPIVVVMVIYFLMTFTLTRLLNHFERKMNHD</sequence>
<dbReference type="NCBIfam" id="TIGR01726">
    <property type="entry name" value="HEQRo_perm_3TM"/>
    <property type="match status" value="1"/>
</dbReference>
<feature type="transmembrane region" description="Helical" evidence="9">
    <location>
        <begin position="455"/>
        <end position="477"/>
    </location>
</feature>
<evidence type="ECO:0000256" key="6">
    <source>
        <dbReference type="ARBA" id="ARBA00022970"/>
    </source>
</evidence>
<gene>
    <name evidence="12" type="ORF">R54839_PPFHFPJH_01132</name>
</gene>
<comment type="similarity">
    <text evidence="2">Belongs to the binding-protein-dependent transport system permease family. HisMQ subfamily.</text>
</comment>
<keyword evidence="4" id="KW-1003">Cell membrane</keyword>
<dbReference type="Gene3D" id="3.40.190.10">
    <property type="entry name" value="Periplasmic binding protein-like II"/>
    <property type="match status" value="2"/>
</dbReference>
<feature type="chain" id="PRO_5045389997" evidence="10">
    <location>
        <begin position="31"/>
        <end position="487"/>
    </location>
</feature>
<protein>
    <submittedName>
        <fullName evidence="12">Periplasmic component/domain (HisJ)</fullName>
    </submittedName>
</protein>
<proteinExistence type="inferred from homology"/>
<dbReference type="PANTHER" id="PTHR30614">
    <property type="entry name" value="MEMBRANE COMPONENT OF AMINO ACID ABC TRANSPORTER"/>
    <property type="match status" value="1"/>
</dbReference>
<reference evidence="12 13" key="1">
    <citation type="submission" date="2023-10" db="EMBL/GenBank/DDBJ databases">
        <authorList>
            <person name="Botero Cardona J."/>
        </authorList>
    </citation>
    <scope>NUCLEOTIDE SEQUENCE [LARGE SCALE GENOMIC DNA]</scope>
    <source>
        <strain evidence="12 13">R-54839</strain>
    </source>
</reference>
<dbReference type="InterPro" id="IPR000515">
    <property type="entry name" value="MetI-like"/>
</dbReference>
<keyword evidence="3 9" id="KW-0813">Transport</keyword>
<comment type="caution">
    <text evidence="12">The sequence shown here is derived from an EMBL/GenBank/DDBJ whole genome shotgun (WGS) entry which is preliminary data.</text>
</comment>
<evidence type="ECO:0000256" key="10">
    <source>
        <dbReference type="SAM" id="SignalP"/>
    </source>
</evidence>
<keyword evidence="6" id="KW-0029">Amino-acid transport</keyword>
<evidence type="ECO:0000256" key="8">
    <source>
        <dbReference type="ARBA" id="ARBA00023136"/>
    </source>
</evidence>
<feature type="domain" description="ABC transmembrane type-1" evidence="11">
    <location>
        <begin position="290"/>
        <end position="474"/>
    </location>
</feature>
<dbReference type="SMART" id="SM00062">
    <property type="entry name" value="PBPb"/>
    <property type="match status" value="1"/>
</dbReference>
<dbReference type="SUPFAM" id="SSF53850">
    <property type="entry name" value="Periplasmic binding protein-like II"/>
    <property type="match status" value="1"/>
</dbReference>
<dbReference type="InterPro" id="IPR043429">
    <property type="entry name" value="ArtM/GltK/GlnP/TcyL/YhdX-like"/>
</dbReference>
<dbReference type="EMBL" id="CAUZLR010000007">
    <property type="protein sequence ID" value="CAK1246124.1"/>
    <property type="molecule type" value="Genomic_DNA"/>
</dbReference>
<name>A0ABM9MWZ4_9LACO</name>
<dbReference type="Pfam" id="PF00497">
    <property type="entry name" value="SBP_bac_3"/>
    <property type="match status" value="1"/>
</dbReference>
<dbReference type="CDD" id="cd06261">
    <property type="entry name" value="TM_PBP2"/>
    <property type="match status" value="1"/>
</dbReference>
<accession>A0ABM9MWZ4</accession>
<evidence type="ECO:0000313" key="12">
    <source>
        <dbReference type="EMBL" id="CAK1246124.1"/>
    </source>
</evidence>
<dbReference type="SUPFAM" id="SSF161098">
    <property type="entry name" value="MetI-like"/>
    <property type="match status" value="1"/>
</dbReference>
<keyword evidence="5 9" id="KW-0812">Transmembrane</keyword>
<keyword evidence="7 9" id="KW-1133">Transmembrane helix</keyword>
<evidence type="ECO:0000256" key="5">
    <source>
        <dbReference type="ARBA" id="ARBA00022692"/>
    </source>
</evidence>
<dbReference type="Gene3D" id="1.10.3720.10">
    <property type="entry name" value="MetI-like"/>
    <property type="match status" value="1"/>
</dbReference>
<feature type="signal peptide" evidence="10">
    <location>
        <begin position="1"/>
        <end position="30"/>
    </location>
</feature>
<evidence type="ECO:0000256" key="9">
    <source>
        <dbReference type="RuleBase" id="RU363032"/>
    </source>
</evidence>
<dbReference type="Proteomes" id="UP001314261">
    <property type="component" value="Unassembled WGS sequence"/>
</dbReference>
<dbReference type="InterPro" id="IPR001638">
    <property type="entry name" value="Solute-binding_3/MltF_N"/>
</dbReference>
<evidence type="ECO:0000256" key="1">
    <source>
        <dbReference type="ARBA" id="ARBA00004651"/>
    </source>
</evidence>
<evidence type="ECO:0000256" key="3">
    <source>
        <dbReference type="ARBA" id="ARBA00022448"/>
    </source>
</evidence>
<evidence type="ECO:0000256" key="2">
    <source>
        <dbReference type="ARBA" id="ARBA00010072"/>
    </source>
</evidence>
<dbReference type="Pfam" id="PF00528">
    <property type="entry name" value="BPD_transp_1"/>
    <property type="match status" value="1"/>
</dbReference>
<keyword evidence="13" id="KW-1185">Reference proteome</keyword>
<keyword evidence="10" id="KW-0732">Signal</keyword>
<evidence type="ECO:0000313" key="13">
    <source>
        <dbReference type="Proteomes" id="UP001314261"/>
    </source>
</evidence>
<organism evidence="12 13">
    <name type="scientific">Fructobacillus fructosus</name>
    <dbReference type="NCBI Taxonomy" id="1631"/>
    <lineage>
        <taxon>Bacteria</taxon>
        <taxon>Bacillati</taxon>
        <taxon>Bacillota</taxon>
        <taxon>Bacilli</taxon>
        <taxon>Lactobacillales</taxon>
        <taxon>Lactobacillaceae</taxon>
        <taxon>Fructobacillus</taxon>
    </lineage>
</organism>
<dbReference type="InterPro" id="IPR010065">
    <property type="entry name" value="AA_ABC_transptr_permease_3TM"/>
</dbReference>
<dbReference type="PANTHER" id="PTHR30614:SF20">
    <property type="entry name" value="GLUTAMINE TRANSPORT SYSTEM PERMEASE PROTEIN GLNP"/>
    <property type="match status" value="1"/>
</dbReference>